<gene>
    <name evidence="7" type="ORF">FJ651_12800</name>
</gene>
<feature type="transmembrane region" description="Helical" evidence="6">
    <location>
        <begin position="38"/>
        <end position="59"/>
    </location>
</feature>
<dbReference type="EMBL" id="VHIQ01000006">
    <property type="protein sequence ID" value="TPV32434.1"/>
    <property type="molecule type" value="Genomic_DNA"/>
</dbReference>
<comment type="caution">
    <text evidence="7">The sequence shown here is derived from an EMBL/GenBank/DDBJ whole genome shotgun (WGS) entry which is preliminary data.</text>
</comment>
<sequence length="484" mass="55368">MGVVKSQTIKNVFSTYAGFAIGAINTLFLYTFFLSDVYYGLVAFMLSTSNIMMPLMTFGANHAIIKFYSSFKSRLAIDTFLTWMLFLPFLTIIPIGLIGYFSFEWLIKILGNENPIVGDYFLHIYLIAIAMAYFEVFFSWSKVHLKTVFGNFMKEVFHRVAVMILLFCVHFEYLNTPQFINALVVVYMIRTAVMKWMAFNVRFPKLRFKSLSKGSDILKYAALIIIAGSVSTLLLDIDKFMLNSYIPLQEVAYYSVAVFIAAVIAVPQRSMHQILAPLNAQFLNSGMLNELKNLYLRSSITLFTVSGLLFLLIVVNINQLYQLIPQQFSNGLYVVFLISAAKLFDSLLGSNNAILFNSKYYRLVVFLGIFLAVLTVVLNFVFIPKFGINGAALATFLAISIYNVFKLWFVYVKFKVQPITFKTLLIIGLIVSSVLIFYFWEFKFHPVINIVLKSGLITLWYLAFILKLNISDDISLFFKKVWAR</sequence>
<dbReference type="InterPro" id="IPR050833">
    <property type="entry name" value="Poly_Biosynth_Transport"/>
</dbReference>
<keyword evidence="8" id="KW-1185">Reference proteome</keyword>
<dbReference type="PANTHER" id="PTHR30250:SF11">
    <property type="entry name" value="O-ANTIGEN TRANSPORTER-RELATED"/>
    <property type="match status" value="1"/>
</dbReference>
<dbReference type="PANTHER" id="PTHR30250">
    <property type="entry name" value="PST FAMILY PREDICTED COLANIC ACID TRANSPORTER"/>
    <property type="match status" value="1"/>
</dbReference>
<dbReference type="OrthoDB" id="88014at2"/>
<evidence type="ECO:0000256" key="1">
    <source>
        <dbReference type="ARBA" id="ARBA00004651"/>
    </source>
</evidence>
<keyword evidence="4 6" id="KW-1133">Transmembrane helix</keyword>
<feature type="transmembrane region" description="Helical" evidence="6">
    <location>
        <begin position="179"/>
        <end position="197"/>
    </location>
</feature>
<protein>
    <submittedName>
        <fullName evidence="7">Lipopolysaccharide biosynthesis protein</fullName>
    </submittedName>
</protein>
<dbReference type="RefSeq" id="WP_140990929.1">
    <property type="nucleotide sequence ID" value="NZ_VHIQ01000006.1"/>
</dbReference>
<evidence type="ECO:0000313" key="8">
    <source>
        <dbReference type="Proteomes" id="UP000317332"/>
    </source>
</evidence>
<accession>A0A506PFT0</accession>
<evidence type="ECO:0000256" key="6">
    <source>
        <dbReference type="SAM" id="Phobius"/>
    </source>
</evidence>
<feature type="transmembrane region" description="Helical" evidence="6">
    <location>
        <begin position="251"/>
        <end position="267"/>
    </location>
</feature>
<dbReference type="InterPro" id="IPR002797">
    <property type="entry name" value="Polysacc_synth"/>
</dbReference>
<proteinExistence type="predicted"/>
<evidence type="ECO:0000256" key="5">
    <source>
        <dbReference type="ARBA" id="ARBA00023136"/>
    </source>
</evidence>
<evidence type="ECO:0000313" key="7">
    <source>
        <dbReference type="EMBL" id="TPV32434.1"/>
    </source>
</evidence>
<evidence type="ECO:0000256" key="4">
    <source>
        <dbReference type="ARBA" id="ARBA00022989"/>
    </source>
</evidence>
<feature type="transmembrane region" description="Helical" evidence="6">
    <location>
        <begin position="12"/>
        <end position="32"/>
    </location>
</feature>
<dbReference type="Proteomes" id="UP000317332">
    <property type="component" value="Unassembled WGS sequence"/>
</dbReference>
<organism evidence="7 8">
    <name type="scientific">Paucihalobacter ruber</name>
    <dbReference type="NCBI Taxonomy" id="2567861"/>
    <lineage>
        <taxon>Bacteria</taxon>
        <taxon>Pseudomonadati</taxon>
        <taxon>Bacteroidota</taxon>
        <taxon>Flavobacteriia</taxon>
        <taxon>Flavobacteriales</taxon>
        <taxon>Flavobacteriaceae</taxon>
        <taxon>Paucihalobacter</taxon>
    </lineage>
</organism>
<dbReference type="AlphaFoldDB" id="A0A506PFT0"/>
<feature type="transmembrane region" description="Helical" evidence="6">
    <location>
        <begin position="120"/>
        <end position="140"/>
    </location>
</feature>
<reference evidence="7 8" key="1">
    <citation type="submission" date="2019-06" db="EMBL/GenBank/DDBJ databases">
        <title>Flavobacteriaceae Paucihalobacterium erythroidium CWB-1, complete genome.</title>
        <authorList>
            <person name="Wu S."/>
        </authorList>
    </citation>
    <scope>NUCLEOTIDE SEQUENCE [LARGE SCALE GENOMIC DNA]</scope>
    <source>
        <strain evidence="7 8">CWB-1</strain>
    </source>
</reference>
<comment type="subcellular location">
    <subcellularLocation>
        <location evidence="1">Cell membrane</location>
        <topology evidence="1">Multi-pass membrane protein</topology>
    </subcellularLocation>
</comment>
<evidence type="ECO:0000256" key="3">
    <source>
        <dbReference type="ARBA" id="ARBA00022692"/>
    </source>
</evidence>
<feature type="transmembrane region" description="Helical" evidence="6">
    <location>
        <begin position="360"/>
        <end position="382"/>
    </location>
</feature>
<feature type="transmembrane region" description="Helical" evidence="6">
    <location>
        <begin position="156"/>
        <end position="173"/>
    </location>
</feature>
<feature type="transmembrane region" description="Helical" evidence="6">
    <location>
        <begin position="294"/>
        <end position="318"/>
    </location>
</feature>
<feature type="transmembrane region" description="Helical" evidence="6">
    <location>
        <begin position="80"/>
        <end position="100"/>
    </location>
</feature>
<feature type="transmembrane region" description="Helical" evidence="6">
    <location>
        <begin position="388"/>
        <end position="411"/>
    </location>
</feature>
<dbReference type="GO" id="GO:0005886">
    <property type="term" value="C:plasma membrane"/>
    <property type="evidence" value="ECO:0007669"/>
    <property type="project" value="UniProtKB-SubCell"/>
</dbReference>
<name>A0A506PFT0_9FLAO</name>
<evidence type="ECO:0000256" key="2">
    <source>
        <dbReference type="ARBA" id="ARBA00022475"/>
    </source>
</evidence>
<keyword evidence="2" id="KW-1003">Cell membrane</keyword>
<feature type="transmembrane region" description="Helical" evidence="6">
    <location>
        <begin position="446"/>
        <end position="470"/>
    </location>
</feature>
<dbReference type="Pfam" id="PF01943">
    <property type="entry name" value="Polysacc_synt"/>
    <property type="match status" value="1"/>
</dbReference>
<keyword evidence="3 6" id="KW-0812">Transmembrane</keyword>
<feature type="transmembrane region" description="Helical" evidence="6">
    <location>
        <begin position="217"/>
        <end position="235"/>
    </location>
</feature>
<feature type="transmembrane region" description="Helical" evidence="6">
    <location>
        <begin position="423"/>
        <end position="440"/>
    </location>
</feature>
<feature type="transmembrane region" description="Helical" evidence="6">
    <location>
        <begin position="330"/>
        <end position="348"/>
    </location>
</feature>
<keyword evidence="5 6" id="KW-0472">Membrane</keyword>